<keyword evidence="3 7" id="KW-0812">Transmembrane</keyword>
<dbReference type="CDD" id="cd06580">
    <property type="entry name" value="TM_PBP1_transp_TpRbsC_like"/>
    <property type="match status" value="1"/>
</dbReference>
<evidence type="ECO:0000256" key="2">
    <source>
        <dbReference type="ARBA" id="ARBA00022475"/>
    </source>
</evidence>
<keyword evidence="4 7" id="KW-1133">Transmembrane helix</keyword>
<comment type="caution">
    <text evidence="8">The sequence shown here is derived from an EMBL/GenBank/DDBJ whole genome shotgun (WGS) entry which is preliminary data.</text>
</comment>
<dbReference type="PANTHER" id="PTHR43370:SF1">
    <property type="entry name" value="GUANOSINE ABC TRANSPORTER PERMEASE PROTEIN NUPQ"/>
    <property type="match status" value="1"/>
</dbReference>
<evidence type="ECO:0000256" key="1">
    <source>
        <dbReference type="ARBA" id="ARBA00004651"/>
    </source>
</evidence>
<accession>A0ABS9T111</accession>
<keyword evidence="2" id="KW-1003">Cell membrane</keyword>
<dbReference type="Pfam" id="PF02653">
    <property type="entry name" value="BPD_transp_2"/>
    <property type="match status" value="1"/>
</dbReference>
<dbReference type="EMBL" id="JAKWJU010000002">
    <property type="protein sequence ID" value="MCH6162213.1"/>
    <property type="molecule type" value="Genomic_DNA"/>
</dbReference>
<evidence type="ECO:0000256" key="3">
    <source>
        <dbReference type="ARBA" id="ARBA00022692"/>
    </source>
</evidence>
<dbReference type="RefSeq" id="WP_241061047.1">
    <property type="nucleotide sequence ID" value="NZ_JAKWJU010000002.1"/>
</dbReference>
<evidence type="ECO:0000313" key="9">
    <source>
        <dbReference type="Proteomes" id="UP001166784"/>
    </source>
</evidence>
<evidence type="ECO:0000313" key="8">
    <source>
        <dbReference type="EMBL" id="MCH6162213.1"/>
    </source>
</evidence>
<feature type="region of interest" description="Disordered" evidence="6">
    <location>
        <begin position="1"/>
        <end position="49"/>
    </location>
</feature>
<comment type="subcellular location">
    <subcellularLocation>
        <location evidence="1">Cell membrane</location>
        <topology evidence="1">Multi-pass membrane protein</topology>
    </subcellularLocation>
</comment>
<sequence>MSTNITAKADGEGTGPGAGARGAAGANGKGDGRSAGNGNGTAAGRKPGDAKRKLSYPVVLLIIAGGLVALSLLRIVTGADEVTSSGQYSSALAAAVPIGLAGLGGLWSERAGVINIGLEGMMMLGTFAAGWMGWQHGPLVAALAGIVGGALGGLIHAIATVTFGVDHIVSGVAVNILALGVVQFLAKLWFGAEGSAAAEAGGNDKQSPPMEDMPVFTVPGLADGLQAVEKHHWFLVSDLAGILGAFVSNVSWLTVLAVALFAGSFFALWRSSFGLRLRSCGESPVAAETLGVNVLKYKYAAVTVSGALAGLGGAFLAIGVHIYQDQQTGGRGYIGLATMIFGNWRPGGVAMGAGLFGFMDALQLRAGGPTVHALLLLVAVLLAALALWKLRKGGIVQAALSGVIAVGLLVWYLMTDTVPLEFVEMSPYITTLLVLSLAAQRLRPPKAIGKSYRRGQGT</sequence>
<feature type="transmembrane region" description="Helical" evidence="7">
    <location>
        <begin position="242"/>
        <end position="269"/>
    </location>
</feature>
<feature type="transmembrane region" description="Helical" evidence="7">
    <location>
        <begin position="395"/>
        <end position="413"/>
    </location>
</feature>
<proteinExistence type="predicted"/>
<feature type="transmembrane region" description="Helical" evidence="7">
    <location>
        <begin position="88"/>
        <end position="106"/>
    </location>
</feature>
<reference evidence="8" key="1">
    <citation type="submission" date="2022-03" db="EMBL/GenBank/DDBJ databases">
        <authorList>
            <person name="Santos J.D.N."/>
            <person name="Kallscheuer N."/>
            <person name="Jogler C."/>
            <person name="Lage O.M."/>
        </authorList>
    </citation>
    <scope>NUCLEOTIDE SEQUENCE</scope>
    <source>
        <strain evidence="8">M600PL45_2</strain>
    </source>
</reference>
<protein>
    <submittedName>
        <fullName evidence="8">ABC transporter permease</fullName>
    </submittedName>
</protein>
<reference evidence="8" key="2">
    <citation type="journal article" date="2023" name="Int. J. Syst. Evol. Microbiol.">
        <title>Streptomyces marispadix sp. nov., isolated from marine beach sediment of the Northern Coast of Portugal.</title>
        <authorList>
            <person name="dos Santos J.D.N."/>
            <person name="Vitorino I.R."/>
            <person name="Kallscheuer N."/>
            <person name="Srivastava A."/>
            <person name="Krautwurst S."/>
            <person name="Marz M."/>
            <person name="Jogler C."/>
            <person name="Lobo Da Cunha A."/>
            <person name="Catita J."/>
            <person name="Goncalves H."/>
            <person name="Gonzalez I."/>
            <person name="Reyes F."/>
            <person name="Lage O.M."/>
        </authorList>
    </citation>
    <scope>NUCLEOTIDE SEQUENCE</scope>
    <source>
        <strain evidence="8">M600PL45_2</strain>
    </source>
</reference>
<keyword evidence="5 7" id="KW-0472">Membrane</keyword>
<feature type="transmembrane region" description="Helical" evidence="7">
    <location>
        <begin position="113"/>
        <end position="134"/>
    </location>
</feature>
<evidence type="ECO:0000256" key="7">
    <source>
        <dbReference type="SAM" id="Phobius"/>
    </source>
</evidence>
<evidence type="ECO:0000256" key="6">
    <source>
        <dbReference type="SAM" id="MobiDB-lite"/>
    </source>
</evidence>
<name>A0ABS9T111_9ACTN</name>
<dbReference type="Proteomes" id="UP001166784">
    <property type="component" value="Unassembled WGS sequence"/>
</dbReference>
<feature type="transmembrane region" description="Helical" evidence="7">
    <location>
        <begin position="168"/>
        <end position="186"/>
    </location>
</feature>
<feature type="transmembrane region" description="Helical" evidence="7">
    <location>
        <begin position="370"/>
        <end position="388"/>
    </location>
</feature>
<organism evidence="8 9">
    <name type="scientific">Streptomyces marispadix</name>
    <dbReference type="NCBI Taxonomy" id="2922868"/>
    <lineage>
        <taxon>Bacteria</taxon>
        <taxon>Bacillati</taxon>
        <taxon>Actinomycetota</taxon>
        <taxon>Actinomycetes</taxon>
        <taxon>Kitasatosporales</taxon>
        <taxon>Streptomycetaceae</taxon>
        <taxon>Streptomyces</taxon>
    </lineage>
</organism>
<feature type="compositionally biased region" description="Gly residues" evidence="6">
    <location>
        <begin position="12"/>
        <end position="41"/>
    </location>
</feature>
<feature type="transmembrane region" description="Helical" evidence="7">
    <location>
        <begin position="140"/>
        <end position="161"/>
    </location>
</feature>
<keyword evidence="9" id="KW-1185">Reference proteome</keyword>
<feature type="transmembrane region" description="Helical" evidence="7">
    <location>
        <begin position="299"/>
        <end position="323"/>
    </location>
</feature>
<dbReference type="PANTHER" id="PTHR43370">
    <property type="entry name" value="SUGAR ABC TRANSPORTER INTEGRAL MEMBRANE PROTEIN-RELATED"/>
    <property type="match status" value="1"/>
</dbReference>
<feature type="transmembrane region" description="Helical" evidence="7">
    <location>
        <begin position="54"/>
        <end position="76"/>
    </location>
</feature>
<dbReference type="InterPro" id="IPR001851">
    <property type="entry name" value="ABC_transp_permease"/>
</dbReference>
<evidence type="ECO:0000256" key="5">
    <source>
        <dbReference type="ARBA" id="ARBA00023136"/>
    </source>
</evidence>
<gene>
    <name evidence="8" type="ORF">MMA15_18030</name>
</gene>
<evidence type="ECO:0000256" key="4">
    <source>
        <dbReference type="ARBA" id="ARBA00022989"/>
    </source>
</evidence>